<dbReference type="AlphaFoldDB" id="A0A0J1HG94"/>
<dbReference type="InterPro" id="IPR016162">
    <property type="entry name" value="Ald_DH_N"/>
</dbReference>
<sequence>MINTAAVSHQDTPALRHTCSPVDGSVIASVSLHSLRDVDRSLDIANRAQQHWQQMPLSLRQQFCSDAIRALLEHKEMIACEISWMMGRPIRFSSNELRAVESRTQRIITQSEQALAPMTQSRKNGVSRYITRAPIGTVLVISPWNYPYLTAINAIIPALLAGNSVILKHSSQTPLCAERLQQAFKTAKLPAGVFQYLHLDHPTTHRLVASERLHHVSFTGSVAGGAMIEQAAAGHFHSIGLGLGGKDPAYVRADANLDHAVATIVNSAFYNSGQSCCAIERVYVDSRVHDLFVAKARNLINRYRLGSPLDDATTLGPMISTSAADFVREQIREAIDQGAKAHIVESNFPMSREGTPYLAPQLLSDVTHHMRVMTEETFGPVLPVQKVGSDEEAISLMNDSEYGLTASVFSNDVQKATGIGTHLDTGTFCVNRCDTLDPAQAWSGVKHSGRGCALSDPGFSNLTRPKAFCINHV</sequence>
<evidence type="ECO:0000313" key="5">
    <source>
        <dbReference type="Proteomes" id="UP000035909"/>
    </source>
</evidence>
<name>A0A0J1HG94_9GAMM</name>
<protein>
    <submittedName>
        <fullName evidence="4">Aldehyde dehydrogenase</fullName>
    </submittedName>
</protein>
<dbReference type="InterPro" id="IPR015590">
    <property type="entry name" value="Aldehyde_DH_dom"/>
</dbReference>
<keyword evidence="5" id="KW-1185">Reference proteome</keyword>
<dbReference type="PANTHER" id="PTHR11699">
    <property type="entry name" value="ALDEHYDE DEHYDROGENASE-RELATED"/>
    <property type="match status" value="1"/>
</dbReference>
<dbReference type="FunFam" id="3.40.309.10:FF:000009">
    <property type="entry name" value="Aldehyde dehydrogenase A"/>
    <property type="match status" value="1"/>
</dbReference>
<evidence type="ECO:0000259" key="3">
    <source>
        <dbReference type="Pfam" id="PF00171"/>
    </source>
</evidence>
<dbReference type="SUPFAM" id="SSF53720">
    <property type="entry name" value="ALDH-like"/>
    <property type="match status" value="1"/>
</dbReference>
<gene>
    <name evidence="4" type="ORF">ABT57_08715</name>
</gene>
<reference evidence="4 5" key="1">
    <citation type="submission" date="2015-05" db="EMBL/GenBank/DDBJ databases">
        <title>Photobacterium galathea sp. nov.</title>
        <authorList>
            <person name="Machado H."/>
            <person name="Gram L."/>
        </authorList>
    </citation>
    <scope>NUCLEOTIDE SEQUENCE [LARGE SCALE GENOMIC DNA]</scope>
    <source>
        <strain evidence="4 5">DSM 22954</strain>
    </source>
</reference>
<dbReference type="STRING" id="320778.ABT57_08715"/>
<comment type="caution">
    <text evidence="4">The sequence shown here is derived from an EMBL/GenBank/DDBJ whole genome shotgun (WGS) entry which is preliminary data.</text>
</comment>
<dbReference type="InterPro" id="IPR016160">
    <property type="entry name" value="Ald_DH_CS_CYS"/>
</dbReference>
<evidence type="ECO:0000313" key="4">
    <source>
        <dbReference type="EMBL" id="KLV10589.1"/>
    </source>
</evidence>
<proteinExistence type="inferred from homology"/>
<dbReference type="InterPro" id="IPR016161">
    <property type="entry name" value="Ald_DH/histidinol_DH"/>
</dbReference>
<dbReference type="PATRIC" id="fig|320778.3.peg.1891"/>
<dbReference type="CDD" id="cd07102">
    <property type="entry name" value="ALDH_EDX86601"/>
    <property type="match status" value="1"/>
</dbReference>
<dbReference type="PROSITE" id="PS00070">
    <property type="entry name" value="ALDEHYDE_DEHYDR_CYS"/>
    <property type="match status" value="1"/>
</dbReference>
<evidence type="ECO:0000256" key="1">
    <source>
        <dbReference type="ARBA" id="ARBA00009986"/>
    </source>
</evidence>
<dbReference type="Proteomes" id="UP000035909">
    <property type="component" value="Unassembled WGS sequence"/>
</dbReference>
<feature type="domain" description="Aldehyde dehydrogenase" evidence="3">
    <location>
        <begin position="17"/>
        <end position="467"/>
    </location>
</feature>
<dbReference type="Pfam" id="PF00171">
    <property type="entry name" value="Aldedh"/>
    <property type="match status" value="1"/>
</dbReference>
<dbReference type="Gene3D" id="3.40.605.10">
    <property type="entry name" value="Aldehyde Dehydrogenase, Chain A, domain 1"/>
    <property type="match status" value="1"/>
</dbReference>
<keyword evidence="2" id="KW-0560">Oxidoreductase</keyword>
<accession>A0A0J1HG94</accession>
<dbReference type="OrthoDB" id="9812625at2"/>
<dbReference type="InterPro" id="IPR016163">
    <property type="entry name" value="Ald_DH_C"/>
</dbReference>
<dbReference type="Gene3D" id="3.40.309.10">
    <property type="entry name" value="Aldehyde Dehydrogenase, Chain A, domain 2"/>
    <property type="match status" value="1"/>
</dbReference>
<dbReference type="RefSeq" id="WP_047884754.1">
    <property type="nucleotide sequence ID" value="NZ_CP071326.1"/>
</dbReference>
<dbReference type="EMBL" id="LDOU01000006">
    <property type="protein sequence ID" value="KLV10589.1"/>
    <property type="molecule type" value="Genomic_DNA"/>
</dbReference>
<dbReference type="GO" id="GO:0016620">
    <property type="term" value="F:oxidoreductase activity, acting on the aldehyde or oxo group of donors, NAD or NADP as acceptor"/>
    <property type="evidence" value="ECO:0007669"/>
    <property type="project" value="InterPro"/>
</dbReference>
<evidence type="ECO:0000256" key="2">
    <source>
        <dbReference type="ARBA" id="ARBA00023002"/>
    </source>
</evidence>
<comment type="similarity">
    <text evidence="1">Belongs to the aldehyde dehydrogenase family.</text>
</comment>
<organism evidence="4 5">
    <name type="scientific">Photobacterium ganghwense</name>
    <dbReference type="NCBI Taxonomy" id="320778"/>
    <lineage>
        <taxon>Bacteria</taxon>
        <taxon>Pseudomonadati</taxon>
        <taxon>Pseudomonadota</taxon>
        <taxon>Gammaproteobacteria</taxon>
        <taxon>Vibrionales</taxon>
        <taxon>Vibrionaceae</taxon>
        <taxon>Photobacterium</taxon>
    </lineage>
</organism>